<evidence type="ECO:0000259" key="4">
    <source>
        <dbReference type="PROSITE" id="PS51253"/>
    </source>
</evidence>
<dbReference type="Gene3D" id="1.10.10.60">
    <property type="entry name" value="Homeodomain-like"/>
    <property type="match status" value="2"/>
</dbReference>
<proteinExistence type="predicted"/>
<evidence type="ECO:0000313" key="5">
    <source>
        <dbReference type="EMBL" id="KAK9685242.1"/>
    </source>
</evidence>
<evidence type="ECO:0000256" key="2">
    <source>
        <dbReference type="ARBA" id="ARBA00023125"/>
    </source>
</evidence>
<evidence type="ECO:0000313" key="6">
    <source>
        <dbReference type="Proteomes" id="UP001458880"/>
    </source>
</evidence>
<protein>
    <submittedName>
        <fullName evidence="5">CENP-B N-terminal DNA-binding domain</fullName>
    </submittedName>
</protein>
<feature type="domain" description="HTH CENPB-type" evidence="4">
    <location>
        <begin position="60"/>
        <end position="131"/>
    </location>
</feature>
<dbReference type="InterPro" id="IPR006600">
    <property type="entry name" value="HTH_CenpB_DNA-bd_dom"/>
</dbReference>
<dbReference type="GO" id="GO:0003677">
    <property type="term" value="F:DNA binding"/>
    <property type="evidence" value="ECO:0007669"/>
    <property type="project" value="UniProtKB-KW"/>
</dbReference>
<evidence type="ECO:0000256" key="3">
    <source>
        <dbReference type="ARBA" id="ARBA00023242"/>
    </source>
</evidence>
<dbReference type="PANTHER" id="PTHR19303">
    <property type="entry name" value="TRANSPOSON"/>
    <property type="match status" value="1"/>
</dbReference>
<comment type="subcellular location">
    <subcellularLocation>
        <location evidence="1">Nucleus</location>
    </subcellularLocation>
</comment>
<gene>
    <name evidence="5" type="ORF">QE152_g38188</name>
</gene>
<keyword evidence="6" id="KW-1185">Reference proteome</keyword>
<dbReference type="AlphaFoldDB" id="A0AAW1I808"/>
<evidence type="ECO:0000256" key="1">
    <source>
        <dbReference type="ARBA" id="ARBA00004123"/>
    </source>
</evidence>
<sequence>MAQKRSNKCLSIREKKEIIQAVSDGEKKINVAKRFKIPPSTLTSILHRKDFIAATPSNSVKKRQKAGGFTKLEKALMTWFSQCRQQNVLVSGILMKEKAKIYAEKLGIRDFRASDGWFDRFKKGNNITFRKICGESASVDNNVCIEWKQKLSEIIHHTPMCEYGRRQTKRITDNDIVCTATDEADEVEDDDEGANDVVVAEILTDNDIVCTATDEADEVEDDDEEELPTITFKEARTYIDKVRILLTKASDINDDV</sequence>
<accession>A0AAW1I808</accession>
<dbReference type="Pfam" id="PF04218">
    <property type="entry name" value="CENP-B_N"/>
    <property type="match status" value="1"/>
</dbReference>
<organism evidence="5 6">
    <name type="scientific">Popillia japonica</name>
    <name type="common">Japanese beetle</name>
    <dbReference type="NCBI Taxonomy" id="7064"/>
    <lineage>
        <taxon>Eukaryota</taxon>
        <taxon>Metazoa</taxon>
        <taxon>Ecdysozoa</taxon>
        <taxon>Arthropoda</taxon>
        <taxon>Hexapoda</taxon>
        <taxon>Insecta</taxon>
        <taxon>Pterygota</taxon>
        <taxon>Neoptera</taxon>
        <taxon>Endopterygota</taxon>
        <taxon>Coleoptera</taxon>
        <taxon>Polyphaga</taxon>
        <taxon>Scarabaeiformia</taxon>
        <taxon>Scarabaeidae</taxon>
        <taxon>Rutelinae</taxon>
        <taxon>Popillia</taxon>
    </lineage>
</organism>
<dbReference type="GO" id="GO:0005634">
    <property type="term" value="C:nucleus"/>
    <property type="evidence" value="ECO:0007669"/>
    <property type="project" value="UniProtKB-SubCell"/>
</dbReference>
<name>A0AAW1I808_POPJA</name>
<keyword evidence="3" id="KW-0539">Nucleus</keyword>
<dbReference type="InterPro" id="IPR007889">
    <property type="entry name" value="HTH_Psq"/>
</dbReference>
<dbReference type="SUPFAM" id="SSF46689">
    <property type="entry name" value="Homeodomain-like"/>
    <property type="match status" value="2"/>
</dbReference>
<comment type="caution">
    <text evidence="5">The sequence shown here is derived from an EMBL/GenBank/DDBJ whole genome shotgun (WGS) entry which is preliminary data.</text>
</comment>
<dbReference type="Pfam" id="PF03221">
    <property type="entry name" value="HTH_Tnp_Tc5"/>
    <property type="match status" value="1"/>
</dbReference>
<dbReference type="InterPro" id="IPR009057">
    <property type="entry name" value="Homeodomain-like_sf"/>
</dbReference>
<dbReference type="InterPro" id="IPR050863">
    <property type="entry name" value="CenT-Element_Derived"/>
</dbReference>
<dbReference type="EMBL" id="JASPKY010000792">
    <property type="protein sequence ID" value="KAK9685242.1"/>
    <property type="molecule type" value="Genomic_DNA"/>
</dbReference>
<keyword evidence="2 5" id="KW-0238">DNA-binding</keyword>
<dbReference type="SMART" id="SM00674">
    <property type="entry name" value="CENPB"/>
    <property type="match status" value="1"/>
</dbReference>
<reference evidence="5 6" key="1">
    <citation type="journal article" date="2024" name="BMC Genomics">
        <title>De novo assembly and annotation of Popillia japonica's genome with initial clues to its potential as an invasive pest.</title>
        <authorList>
            <person name="Cucini C."/>
            <person name="Boschi S."/>
            <person name="Funari R."/>
            <person name="Cardaioli E."/>
            <person name="Iannotti N."/>
            <person name="Marturano G."/>
            <person name="Paoli F."/>
            <person name="Bruttini M."/>
            <person name="Carapelli A."/>
            <person name="Frati F."/>
            <person name="Nardi F."/>
        </authorList>
    </citation>
    <scope>NUCLEOTIDE SEQUENCE [LARGE SCALE GENOMIC DNA]</scope>
    <source>
        <strain evidence="5">DMR45628</strain>
    </source>
</reference>
<dbReference type="PANTHER" id="PTHR19303:SF73">
    <property type="entry name" value="PROTEIN PDC2"/>
    <property type="match status" value="1"/>
</dbReference>
<dbReference type="PROSITE" id="PS51253">
    <property type="entry name" value="HTH_CENPB"/>
    <property type="match status" value="1"/>
</dbReference>
<dbReference type="Proteomes" id="UP001458880">
    <property type="component" value="Unassembled WGS sequence"/>
</dbReference>